<protein>
    <recommendedName>
        <fullName evidence="3">DUF2017 domain-containing protein</fullName>
    </recommendedName>
</protein>
<comment type="caution">
    <text evidence="1">The sequence shown here is derived from an EMBL/GenBank/DDBJ whole genome shotgun (WGS) entry which is preliminary data.</text>
</comment>
<keyword evidence="2" id="KW-1185">Reference proteome</keyword>
<evidence type="ECO:0008006" key="3">
    <source>
        <dbReference type="Google" id="ProtNLM"/>
    </source>
</evidence>
<dbReference type="EMBL" id="BMJI01000010">
    <property type="protein sequence ID" value="GGC91851.1"/>
    <property type="molecule type" value="Genomic_DNA"/>
</dbReference>
<name>A0ABQ1P656_9MICC</name>
<dbReference type="Proteomes" id="UP000597761">
    <property type="component" value="Unassembled WGS sequence"/>
</dbReference>
<gene>
    <name evidence="1" type="ORF">GCM10011512_18660</name>
</gene>
<dbReference type="Pfam" id="PF09438">
    <property type="entry name" value="DUF2017"/>
    <property type="match status" value="1"/>
</dbReference>
<sequence>MAHGFRSTRRGITGSLEDAERELLGKLFHDVASMVEPETAPDDDPLAALVGIDPDATVPEDTAVRRLLPDAVDGDDEASLEFRRLTERGLREQKTAGLKAAQVMIESDPIQLDPEQATILSKAINDVRLVLADRLQIVTDEDATRLHGINDWAEATDLESYLALVYNFLTWLQDTLMQALLRSLDR</sequence>
<organism evidence="1 2">
    <name type="scientific">Tersicoccus solisilvae</name>
    <dbReference type="NCBI Taxonomy" id="1882339"/>
    <lineage>
        <taxon>Bacteria</taxon>
        <taxon>Bacillati</taxon>
        <taxon>Actinomycetota</taxon>
        <taxon>Actinomycetes</taxon>
        <taxon>Micrococcales</taxon>
        <taxon>Micrococcaceae</taxon>
        <taxon>Tersicoccus</taxon>
    </lineage>
</organism>
<proteinExistence type="predicted"/>
<evidence type="ECO:0000313" key="2">
    <source>
        <dbReference type="Proteomes" id="UP000597761"/>
    </source>
</evidence>
<dbReference type="InterPro" id="IPR018561">
    <property type="entry name" value="AosR"/>
</dbReference>
<reference evidence="2" key="1">
    <citation type="journal article" date="2019" name="Int. J. Syst. Evol. Microbiol.">
        <title>The Global Catalogue of Microorganisms (GCM) 10K type strain sequencing project: providing services to taxonomists for standard genome sequencing and annotation.</title>
        <authorList>
            <consortium name="The Broad Institute Genomics Platform"/>
            <consortium name="The Broad Institute Genome Sequencing Center for Infectious Disease"/>
            <person name="Wu L."/>
            <person name="Ma J."/>
        </authorList>
    </citation>
    <scope>NUCLEOTIDE SEQUENCE [LARGE SCALE GENOMIC DNA]</scope>
    <source>
        <strain evidence="2">CGMCC 1.15480</strain>
    </source>
</reference>
<dbReference type="RefSeq" id="WP_188668074.1">
    <property type="nucleotide sequence ID" value="NZ_BMJI01000010.1"/>
</dbReference>
<accession>A0ABQ1P656</accession>
<evidence type="ECO:0000313" key="1">
    <source>
        <dbReference type="EMBL" id="GGC91851.1"/>
    </source>
</evidence>